<keyword evidence="2" id="KW-0732">Signal</keyword>
<name>A0A098MDS9_9BACL</name>
<dbReference type="RefSeq" id="WP_036650994.1">
    <property type="nucleotide sequence ID" value="NZ_JQCR01000002.1"/>
</dbReference>
<reference evidence="3 4" key="2">
    <citation type="submission" date="2014-10" db="EMBL/GenBank/DDBJ databases">
        <title>Comparative genomics of the Paenibacillus odorifer group.</title>
        <authorList>
            <person name="Tsai Y.-C."/>
            <person name="Martin N."/>
            <person name="Korlach J."/>
            <person name="Wiedmann M."/>
        </authorList>
    </citation>
    <scope>NUCLEOTIDE SEQUENCE [LARGE SCALE GENOMIC DNA]</scope>
    <source>
        <strain evidence="3 4">DSM 18334</strain>
    </source>
</reference>
<organism evidence="3 4">
    <name type="scientific">Paenibacillus wynnii</name>
    <dbReference type="NCBI Taxonomy" id="268407"/>
    <lineage>
        <taxon>Bacteria</taxon>
        <taxon>Bacillati</taxon>
        <taxon>Bacillota</taxon>
        <taxon>Bacilli</taxon>
        <taxon>Bacillales</taxon>
        <taxon>Paenibacillaceae</taxon>
        <taxon>Paenibacillus</taxon>
    </lineage>
</organism>
<dbReference type="eggNOG" id="ENOG5033CST">
    <property type="taxonomic scope" value="Bacteria"/>
</dbReference>
<reference evidence="3 4" key="1">
    <citation type="submission" date="2014-08" db="EMBL/GenBank/DDBJ databases">
        <authorList>
            <person name="den Bakker H.C."/>
        </authorList>
    </citation>
    <scope>NUCLEOTIDE SEQUENCE [LARGE SCALE GENOMIC DNA]</scope>
    <source>
        <strain evidence="3 4">DSM 18334</strain>
    </source>
</reference>
<comment type="caution">
    <text evidence="3">The sequence shown here is derived from an EMBL/GenBank/DDBJ whole genome shotgun (WGS) entry which is preliminary data.</text>
</comment>
<accession>A0A098MDS9</accession>
<keyword evidence="1" id="KW-0175">Coiled coil</keyword>
<evidence type="ECO:0000313" key="3">
    <source>
        <dbReference type="EMBL" id="KGE19717.1"/>
    </source>
</evidence>
<evidence type="ECO:0000256" key="2">
    <source>
        <dbReference type="SAM" id="SignalP"/>
    </source>
</evidence>
<gene>
    <name evidence="3" type="ORF">PWYN_10465</name>
</gene>
<feature type="chain" id="PRO_5001937895" evidence="2">
    <location>
        <begin position="27"/>
        <end position="272"/>
    </location>
</feature>
<sequence>MLNLKRFTGLLLVLVIAALSPADAFAASIVQLTPSIKASYDETVAVADSSTKSRLTNLYAELVMLQTQYDSREERIRVLHYKNEQMLIVVRKQIREIDAGVVSPLEAQTKSTKKRYQPLFDQYSSLSRRISIARNLKDKNLNAVLNAQGDAMRVLVQLARQDIRDKEATLKAAKETRSLKITAARKTLSSIESSQTEIKSRKSVVTALNKRLSADWSSFKSAIRKHNPMIASQSLSSLVSMFRQIAGSKQAIEELEQRISVVIERTKLQIGY</sequence>
<protein>
    <submittedName>
        <fullName evidence="3">Uncharacterized protein</fullName>
    </submittedName>
</protein>
<proteinExistence type="predicted"/>
<dbReference type="Proteomes" id="UP000029734">
    <property type="component" value="Unassembled WGS sequence"/>
</dbReference>
<feature type="coiled-coil region" evidence="1">
    <location>
        <begin position="238"/>
        <end position="265"/>
    </location>
</feature>
<feature type="signal peptide" evidence="2">
    <location>
        <begin position="1"/>
        <end position="26"/>
    </location>
</feature>
<dbReference type="EMBL" id="JQCR01000002">
    <property type="protein sequence ID" value="KGE19717.1"/>
    <property type="molecule type" value="Genomic_DNA"/>
</dbReference>
<keyword evidence="4" id="KW-1185">Reference proteome</keyword>
<dbReference type="OrthoDB" id="2679013at2"/>
<evidence type="ECO:0000256" key="1">
    <source>
        <dbReference type="SAM" id="Coils"/>
    </source>
</evidence>
<dbReference type="AlphaFoldDB" id="A0A098MDS9"/>
<evidence type="ECO:0000313" key="4">
    <source>
        <dbReference type="Proteomes" id="UP000029734"/>
    </source>
</evidence>